<accession>A0A6G6WJ41</accession>
<dbReference type="InterPro" id="IPR012938">
    <property type="entry name" value="Glc/Sorbosone_DH"/>
</dbReference>
<dbReference type="Pfam" id="PF07995">
    <property type="entry name" value="GSDH"/>
    <property type="match status" value="1"/>
</dbReference>
<evidence type="ECO:0000313" key="5">
    <source>
        <dbReference type="Proteomes" id="UP000502996"/>
    </source>
</evidence>
<keyword evidence="2" id="KW-0732">Signal</keyword>
<dbReference type="PANTHER" id="PTHR19328">
    <property type="entry name" value="HEDGEHOG-INTERACTING PROTEIN"/>
    <property type="match status" value="1"/>
</dbReference>
<organism evidence="4 5">
    <name type="scientific">Nocardioides anomalus</name>
    <dbReference type="NCBI Taxonomy" id="2712223"/>
    <lineage>
        <taxon>Bacteria</taxon>
        <taxon>Bacillati</taxon>
        <taxon>Actinomycetota</taxon>
        <taxon>Actinomycetes</taxon>
        <taxon>Propionibacteriales</taxon>
        <taxon>Nocardioidaceae</taxon>
        <taxon>Nocardioides</taxon>
    </lineage>
</organism>
<feature type="compositionally biased region" description="Low complexity" evidence="1">
    <location>
        <begin position="38"/>
        <end position="52"/>
    </location>
</feature>
<name>A0A6G6WJ41_9ACTN</name>
<feature type="region of interest" description="Disordered" evidence="1">
    <location>
        <begin position="289"/>
        <end position="316"/>
    </location>
</feature>
<proteinExistence type="predicted"/>
<dbReference type="AlphaFoldDB" id="A0A6G6WJ41"/>
<reference evidence="4 5" key="1">
    <citation type="submission" date="2020-02" db="EMBL/GenBank/DDBJ databases">
        <title>Full genome sequence of Nocardioides sp. R-3366.</title>
        <authorList>
            <person name="Im W.-T."/>
        </authorList>
    </citation>
    <scope>NUCLEOTIDE SEQUENCE [LARGE SCALE GENOMIC DNA]</scope>
    <source>
        <strain evidence="4 5">R-3366</strain>
    </source>
</reference>
<evidence type="ECO:0000256" key="2">
    <source>
        <dbReference type="SAM" id="SignalP"/>
    </source>
</evidence>
<gene>
    <name evidence="4" type="ORF">G5V58_23650</name>
</gene>
<feature type="compositionally biased region" description="Basic and acidic residues" evidence="1">
    <location>
        <begin position="504"/>
        <end position="523"/>
    </location>
</feature>
<feature type="signal peptide" evidence="2">
    <location>
        <begin position="1"/>
        <end position="28"/>
    </location>
</feature>
<dbReference type="PANTHER" id="PTHR19328:SF13">
    <property type="entry name" value="HIPL1 PROTEIN"/>
    <property type="match status" value="1"/>
</dbReference>
<protein>
    <recommendedName>
        <fullName evidence="3">Glucose/Sorbosone dehydrogenase domain-containing protein</fullName>
    </recommendedName>
</protein>
<dbReference type="InterPro" id="IPR011042">
    <property type="entry name" value="6-blade_b-propeller_TolB-like"/>
</dbReference>
<dbReference type="Gene3D" id="2.120.10.30">
    <property type="entry name" value="TolB, C-terminal domain"/>
    <property type="match status" value="1"/>
</dbReference>
<feature type="compositionally biased region" description="Basic residues" evidence="1">
    <location>
        <begin position="606"/>
        <end position="625"/>
    </location>
</feature>
<sequence>MGDVRRRAATTTSALLLSALVVAPAASALGDREHARQAHGAGAALTAQAEGAAPHEHDAGDFQNSIVEAAHLNAEAAAADGAQPQAAALPTGFADQKVITGMSEAVSADFAPDGTAFIALKTGQIKVAAYNAGTDAWGTATDFADLTDEVNNYGDRGLTGIAVDPQFPTRPYVYVNYTYDKDPRDGTGGTVPKWGKGTAYDDCTTPANENDTRVTGCIVQDRVTRLTASKASGSWRMAAEKELLVGGCYQFSSHASGDVAFGPDGKLYASSGEGASFNTLDSGQYANACGDPADEGGSLRSQDYRSTGDPLGVDGSVFRMDPDTGVVPTQQNASSWLVAYGQRNPWRLTFRTKADGTGLSNQLWSVDVGASKAEEVNRISDVTAVPTPVNRGWPCYEGGLPGVQGPARLGRAEPLLVRDAVQPGTHRGAEAGLQLPDPRRWPARDRRGLRQRDLVGLRCRLRQPVGDGPEERERLPSGVPQRDVLLRLRPLLHLGPGQGCRRRAGPDVDQHLRPAGGDADRPAHRPGRRPVLRRLRHHGGRERRPGHRRRAPHRLHRQQRHADRAHHRRPALGDGSAHGPLQRRHLDRSGRRLPHLPLGLRERRDVGRHRRDGHQDLRHRHLHGQARGERRARPHPHDHRAGPGGQQRPPGSPR</sequence>
<feature type="domain" description="Glucose/Sorbosone dehydrogenase" evidence="3">
    <location>
        <begin position="106"/>
        <end position="397"/>
    </location>
</feature>
<dbReference type="Proteomes" id="UP000502996">
    <property type="component" value="Chromosome"/>
</dbReference>
<keyword evidence="5" id="KW-1185">Reference proteome</keyword>
<evidence type="ECO:0000259" key="3">
    <source>
        <dbReference type="Pfam" id="PF07995"/>
    </source>
</evidence>
<feature type="region of interest" description="Disordered" evidence="1">
    <location>
        <begin position="37"/>
        <end position="59"/>
    </location>
</feature>
<dbReference type="KEGG" id="nano:G5V58_23650"/>
<dbReference type="InterPro" id="IPR011041">
    <property type="entry name" value="Quinoprot_gluc/sorb_DH_b-prop"/>
</dbReference>
<feature type="compositionally biased region" description="Basic residues" evidence="1">
    <location>
        <begin position="581"/>
        <end position="594"/>
    </location>
</feature>
<evidence type="ECO:0000313" key="4">
    <source>
        <dbReference type="EMBL" id="QIG45348.1"/>
    </source>
</evidence>
<dbReference type="SUPFAM" id="SSF50952">
    <property type="entry name" value="Soluble quinoprotein glucose dehydrogenase"/>
    <property type="match status" value="1"/>
</dbReference>
<feature type="chain" id="PRO_5038700177" description="Glucose/Sorbosone dehydrogenase domain-containing protein" evidence="2">
    <location>
        <begin position="29"/>
        <end position="654"/>
    </location>
</feature>
<feature type="compositionally biased region" description="Basic residues" evidence="1">
    <location>
        <begin position="524"/>
        <end position="570"/>
    </location>
</feature>
<dbReference type="EMBL" id="CP049257">
    <property type="protein sequence ID" value="QIG45348.1"/>
    <property type="molecule type" value="Genomic_DNA"/>
</dbReference>
<evidence type="ECO:0000256" key="1">
    <source>
        <dbReference type="SAM" id="MobiDB-lite"/>
    </source>
</evidence>
<feature type="region of interest" description="Disordered" evidence="1">
    <location>
        <begin position="494"/>
        <end position="654"/>
    </location>
</feature>